<dbReference type="PANTHER" id="PTHR30193:SF37">
    <property type="entry name" value="INNER MEMBRANE ABC TRANSPORTER PERMEASE PROTEIN YCJO"/>
    <property type="match status" value="1"/>
</dbReference>
<comment type="caution">
    <text evidence="10">The sequence shown here is derived from an EMBL/GenBank/DDBJ whole genome shotgun (WGS) entry which is preliminary data.</text>
</comment>
<sequence>MTTQTTGFQGGAPPSALSGQRRGPAPAAPGRASRPGSAYVLPATLFFLAFAVVPVIGVFVLSFTSWQGLGDPTFIGLDNWRRLVSDPGVLAATGTTFLLTALSWATQTPLAIAVGVWAAGRQRNRAVLSTIYFLPLLLSSGAIAIAWRAIVDPNFGIAKYLGPFIGFPDGNIIGNPKSALYVIVFVLIWQFVPFHSLIYQAAARNIPAMLYDAATIDGATRWHAFWFVTLPQLKNTIITSSTIMIVGSLTYFETILLLTQGGPGDATVTLPYLMYQGAFNNYEMGFAATVAAVIVVLGTLVSLLIVRFSGFGRMRSTLEGL</sequence>
<keyword evidence="2 7" id="KW-0813">Transport</keyword>
<name>A0A8J3TBV3_9ACTN</name>
<dbReference type="InterPro" id="IPR051393">
    <property type="entry name" value="ABC_transporter_permease"/>
</dbReference>
<dbReference type="Pfam" id="PF00528">
    <property type="entry name" value="BPD_transp_1"/>
    <property type="match status" value="1"/>
</dbReference>
<dbReference type="InterPro" id="IPR000515">
    <property type="entry name" value="MetI-like"/>
</dbReference>
<feature type="transmembrane region" description="Helical" evidence="7">
    <location>
        <begin position="242"/>
        <end position="262"/>
    </location>
</feature>
<evidence type="ECO:0000256" key="2">
    <source>
        <dbReference type="ARBA" id="ARBA00022448"/>
    </source>
</evidence>
<evidence type="ECO:0000256" key="5">
    <source>
        <dbReference type="ARBA" id="ARBA00022989"/>
    </source>
</evidence>
<evidence type="ECO:0000259" key="9">
    <source>
        <dbReference type="PROSITE" id="PS50928"/>
    </source>
</evidence>
<feature type="compositionally biased region" description="Low complexity" evidence="8">
    <location>
        <begin position="18"/>
        <end position="31"/>
    </location>
</feature>
<keyword evidence="6 7" id="KW-0472">Membrane</keyword>
<keyword evidence="11" id="KW-1185">Reference proteome</keyword>
<feature type="transmembrane region" description="Helical" evidence="7">
    <location>
        <begin position="89"/>
        <end position="119"/>
    </location>
</feature>
<evidence type="ECO:0000256" key="7">
    <source>
        <dbReference type="RuleBase" id="RU363032"/>
    </source>
</evidence>
<keyword evidence="3" id="KW-1003">Cell membrane</keyword>
<comment type="similarity">
    <text evidence="7">Belongs to the binding-protein-dependent transport system permease family.</text>
</comment>
<evidence type="ECO:0000313" key="10">
    <source>
        <dbReference type="EMBL" id="GII23828.1"/>
    </source>
</evidence>
<dbReference type="PROSITE" id="PS50928">
    <property type="entry name" value="ABC_TM1"/>
    <property type="match status" value="1"/>
</dbReference>
<evidence type="ECO:0000256" key="1">
    <source>
        <dbReference type="ARBA" id="ARBA00004651"/>
    </source>
</evidence>
<keyword evidence="4 7" id="KW-0812">Transmembrane</keyword>
<feature type="domain" description="ABC transmembrane type-1" evidence="9">
    <location>
        <begin position="93"/>
        <end position="305"/>
    </location>
</feature>
<accession>A0A8J3TBV3</accession>
<evidence type="ECO:0000256" key="3">
    <source>
        <dbReference type="ARBA" id="ARBA00022475"/>
    </source>
</evidence>
<dbReference type="InterPro" id="IPR035906">
    <property type="entry name" value="MetI-like_sf"/>
</dbReference>
<dbReference type="PANTHER" id="PTHR30193">
    <property type="entry name" value="ABC TRANSPORTER PERMEASE PROTEIN"/>
    <property type="match status" value="1"/>
</dbReference>
<keyword evidence="5 7" id="KW-1133">Transmembrane helix</keyword>
<dbReference type="Gene3D" id="1.10.3720.10">
    <property type="entry name" value="MetI-like"/>
    <property type="match status" value="1"/>
</dbReference>
<dbReference type="AlphaFoldDB" id="A0A8J3TBV3"/>
<feature type="transmembrane region" description="Helical" evidence="7">
    <location>
        <begin position="131"/>
        <end position="150"/>
    </location>
</feature>
<dbReference type="GO" id="GO:0005886">
    <property type="term" value="C:plasma membrane"/>
    <property type="evidence" value="ECO:0007669"/>
    <property type="project" value="UniProtKB-SubCell"/>
</dbReference>
<organism evidence="10 11">
    <name type="scientific">Planosporangium mesophilum</name>
    <dbReference type="NCBI Taxonomy" id="689768"/>
    <lineage>
        <taxon>Bacteria</taxon>
        <taxon>Bacillati</taxon>
        <taxon>Actinomycetota</taxon>
        <taxon>Actinomycetes</taxon>
        <taxon>Micromonosporales</taxon>
        <taxon>Micromonosporaceae</taxon>
        <taxon>Planosporangium</taxon>
    </lineage>
</organism>
<dbReference type="CDD" id="cd06261">
    <property type="entry name" value="TM_PBP2"/>
    <property type="match status" value="1"/>
</dbReference>
<dbReference type="Proteomes" id="UP000599074">
    <property type="component" value="Unassembled WGS sequence"/>
</dbReference>
<dbReference type="EMBL" id="BOON01000031">
    <property type="protein sequence ID" value="GII23828.1"/>
    <property type="molecule type" value="Genomic_DNA"/>
</dbReference>
<protein>
    <submittedName>
        <fullName evidence="10">ABC transporter</fullName>
    </submittedName>
</protein>
<feature type="transmembrane region" description="Helical" evidence="7">
    <location>
        <begin position="39"/>
        <end position="69"/>
    </location>
</feature>
<evidence type="ECO:0000256" key="8">
    <source>
        <dbReference type="SAM" id="MobiDB-lite"/>
    </source>
</evidence>
<dbReference type="SUPFAM" id="SSF161098">
    <property type="entry name" value="MetI-like"/>
    <property type="match status" value="1"/>
</dbReference>
<evidence type="ECO:0000256" key="6">
    <source>
        <dbReference type="ARBA" id="ARBA00023136"/>
    </source>
</evidence>
<feature type="region of interest" description="Disordered" evidence="8">
    <location>
        <begin position="1"/>
        <end position="31"/>
    </location>
</feature>
<feature type="transmembrane region" description="Helical" evidence="7">
    <location>
        <begin position="282"/>
        <end position="306"/>
    </location>
</feature>
<comment type="subcellular location">
    <subcellularLocation>
        <location evidence="1 7">Cell membrane</location>
        <topology evidence="1 7">Multi-pass membrane protein</topology>
    </subcellularLocation>
</comment>
<feature type="transmembrane region" description="Helical" evidence="7">
    <location>
        <begin position="179"/>
        <end position="199"/>
    </location>
</feature>
<gene>
    <name evidence="10" type="ORF">Pme01_34250</name>
</gene>
<proteinExistence type="inferred from homology"/>
<dbReference type="GO" id="GO:0055085">
    <property type="term" value="P:transmembrane transport"/>
    <property type="evidence" value="ECO:0007669"/>
    <property type="project" value="InterPro"/>
</dbReference>
<evidence type="ECO:0000313" key="11">
    <source>
        <dbReference type="Proteomes" id="UP000599074"/>
    </source>
</evidence>
<dbReference type="RefSeq" id="WP_168114171.1">
    <property type="nucleotide sequence ID" value="NZ_BOON01000031.1"/>
</dbReference>
<evidence type="ECO:0000256" key="4">
    <source>
        <dbReference type="ARBA" id="ARBA00022692"/>
    </source>
</evidence>
<reference evidence="10" key="1">
    <citation type="submission" date="2021-01" db="EMBL/GenBank/DDBJ databases">
        <title>Whole genome shotgun sequence of Planosporangium mesophilum NBRC 109066.</title>
        <authorList>
            <person name="Komaki H."/>
            <person name="Tamura T."/>
        </authorList>
    </citation>
    <scope>NUCLEOTIDE SEQUENCE</scope>
    <source>
        <strain evidence="10">NBRC 109066</strain>
    </source>
</reference>